<evidence type="ECO:0000313" key="1">
    <source>
        <dbReference type="EMBL" id="CAF1669368.1"/>
    </source>
</evidence>
<protein>
    <submittedName>
        <fullName evidence="1">Uncharacterized protein</fullName>
    </submittedName>
</protein>
<dbReference type="Proteomes" id="UP000682733">
    <property type="component" value="Unassembled WGS sequence"/>
</dbReference>
<comment type="caution">
    <text evidence="1">The sequence shown here is derived from an EMBL/GenBank/DDBJ whole genome shotgun (WGS) entry which is preliminary data.</text>
</comment>
<dbReference type="Gene3D" id="1.20.58.60">
    <property type="match status" value="1"/>
</dbReference>
<organism evidence="1 3">
    <name type="scientific">Didymodactylos carnosus</name>
    <dbReference type="NCBI Taxonomy" id="1234261"/>
    <lineage>
        <taxon>Eukaryota</taxon>
        <taxon>Metazoa</taxon>
        <taxon>Spiralia</taxon>
        <taxon>Gnathifera</taxon>
        <taxon>Rotifera</taxon>
        <taxon>Eurotatoria</taxon>
        <taxon>Bdelloidea</taxon>
        <taxon>Philodinida</taxon>
        <taxon>Philodinidae</taxon>
        <taxon>Didymodactylos</taxon>
    </lineage>
</organism>
<feature type="non-terminal residue" evidence="1">
    <location>
        <position position="1"/>
    </location>
</feature>
<dbReference type="EMBL" id="CAJNOK010073722">
    <property type="protein sequence ID" value="CAF1669368.1"/>
    <property type="molecule type" value="Genomic_DNA"/>
</dbReference>
<evidence type="ECO:0000313" key="2">
    <source>
        <dbReference type="EMBL" id="CAF4540318.1"/>
    </source>
</evidence>
<dbReference type="SUPFAM" id="SSF46966">
    <property type="entry name" value="Spectrin repeat"/>
    <property type="match status" value="1"/>
</dbReference>
<name>A0A8S2GBQ8_9BILA</name>
<dbReference type="AlphaFoldDB" id="A0A8S2GBQ8"/>
<accession>A0A8S2GBQ8</accession>
<proteinExistence type="predicted"/>
<sequence length="155" mass="17969">RDVNSLTTILSELIEERATDDPAQHRQRLEQLLTRYKQLLPQIEEQSQRCSIVIPSKMLHENAVTLISTINGVANVPLHFRDLNEVRSTVQGQQKVFEYINNFNQQVDELLARGSELIRNPMTPKYVQQDMQQVQTIFNDRLQVAQDLLTKLKVC</sequence>
<evidence type="ECO:0000313" key="3">
    <source>
        <dbReference type="Proteomes" id="UP000677228"/>
    </source>
</evidence>
<dbReference type="Proteomes" id="UP000677228">
    <property type="component" value="Unassembled WGS sequence"/>
</dbReference>
<reference evidence="1" key="1">
    <citation type="submission" date="2021-02" db="EMBL/GenBank/DDBJ databases">
        <authorList>
            <person name="Nowell W R."/>
        </authorList>
    </citation>
    <scope>NUCLEOTIDE SEQUENCE</scope>
</reference>
<feature type="non-terminal residue" evidence="1">
    <location>
        <position position="155"/>
    </location>
</feature>
<dbReference type="EMBL" id="CAJOBA010106793">
    <property type="protein sequence ID" value="CAF4540318.1"/>
    <property type="molecule type" value="Genomic_DNA"/>
</dbReference>
<gene>
    <name evidence="1" type="ORF">OVA965_LOCUS45649</name>
    <name evidence="2" type="ORF">TMI583_LOCUS49333</name>
</gene>